<gene>
    <name evidence="2" type="ORF">G5V58_16870</name>
</gene>
<sequence length="174" mass="18736">MSTTATAPTASAAPPEHEATEPTGPPGSSDPPLVKVHRAEVSIDGTAWTVEATSTDGRLAVEVLAASETDGTVAVQLCLDGDKSHLELLEDVTRELQSRICGRPARRRPGPYGLAAIRTRIPRAYEPWTDTDEHLLLERWDAGATIDDLALVLERGPRGIRSRLIKLGRIEEAS</sequence>
<protein>
    <submittedName>
        <fullName evidence="2">Uncharacterized protein</fullName>
    </submittedName>
</protein>
<name>A0A6G6WGD7_9ACTN</name>
<evidence type="ECO:0000256" key="1">
    <source>
        <dbReference type="SAM" id="MobiDB-lite"/>
    </source>
</evidence>
<keyword evidence="3" id="KW-1185">Reference proteome</keyword>
<dbReference type="AlphaFoldDB" id="A0A6G6WGD7"/>
<accession>A0A6G6WGD7</accession>
<evidence type="ECO:0000313" key="2">
    <source>
        <dbReference type="EMBL" id="QIG44223.1"/>
    </source>
</evidence>
<dbReference type="Proteomes" id="UP000502996">
    <property type="component" value="Chromosome"/>
</dbReference>
<dbReference type="RefSeq" id="WP_165235250.1">
    <property type="nucleotide sequence ID" value="NZ_CP049257.1"/>
</dbReference>
<dbReference type="EMBL" id="CP049257">
    <property type="protein sequence ID" value="QIG44223.1"/>
    <property type="molecule type" value="Genomic_DNA"/>
</dbReference>
<organism evidence="2 3">
    <name type="scientific">Nocardioides anomalus</name>
    <dbReference type="NCBI Taxonomy" id="2712223"/>
    <lineage>
        <taxon>Bacteria</taxon>
        <taxon>Bacillati</taxon>
        <taxon>Actinomycetota</taxon>
        <taxon>Actinomycetes</taxon>
        <taxon>Propionibacteriales</taxon>
        <taxon>Nocardioidaceae</taxon>
        <taxon>Nocardioides</taxon>
    </lineage>
</organism>
<feature type="region of interest" description="Disordered" evidence="1">
    <location>
        <begin position="1"/>
        <end position="33"/>
    </location>
</feature>
<feature type="compositionally biased region" description="Low complexity" evidence="1">
    <location>
        <begin position="1"/>
        <end position="14"/>
    </location>
</feature>
<reference evidence="2 3" key="1">
    <citation type="submission" date="2020-02" db="EMBL/GenBank/DDBJ databases">
        <title>Full genome sequence of Nocardioides sp. R-3366.</title>
        <authorList>
            <person name="Im W.-T."/>
        </authorList>
    </citation>
    <scope>NUCLEOTIDE SEQUENCE [LARGE SCALE GENOMIC DNA]</scope>
    <source>
        <strain evidence="2 3">R-3366</strain>
    </source>
</reference>
<proteinExistence type="predicted"/>
<dbReference type="KEGG" id="nano:G5V58_16870"/>
<evidence type="ECO:0000313" key="3">
    <source>
        <dbReference type="Proteomes" id="UP000502996"/>
    </source>
</evidence>